<protein>
    <submittedName>
        <fullName evidence="1">Uncharacterized protein</fullName>
    </submittedName>
</protein>
<evidence type="ECO:0000313" key="1">
    <source>
        <dbReference type="EMBL" id="KAK0632733.1"/>
    </source>
</evidence>
<dbReference type="EMBL" id="JAULSU010000001">
    <property type="protein sequence ID" value="KAK0632733.1"/>
    <property type="molecule type" value="Genomic_DNA"/>
</dbReference>
<gene>
    <name evidence="1" type="ORF">B0T14DRAFT_504991</name>
</gene>
<comment type="caution">
    <text evidence="1">The sequence shown here is derived from an EMBL/GenBank/DDBJ whole genome shotgun (WGS) entry which is preliminary data.</text>
</comment>
<proteinExistence type="predicted"/>
<name>A0AA39XEZ7_9PEZI</name>
<dbReference type="Proteomes" id="UP001175000">
    <property type="component" value="Unassembled WGS sequence"/>
</dbReference>
<sequence>MSSTVLNSIPQPVRSASLSCPARTRAVDLAYAPSPCRRHHKGNIIGHLIGQV</sequence>
<reference evidence="1" key="1">
    <citation type="submission" date="2023-06" db="EMBL/GenBank/DDBJ databases">
        <title>Genome-scale phylogeny and comparative genomics of the fungal order Sordariales.</title>
        <authorList>
            <consortium name="Lawrence Berkeley National Laboratory"/>
            <person name="Hensen N."/>
            <person name="Bonometti L."/>
            <person name="Westerberg I."/>
            <person name="Brannstrom I.O."/>
            <person name="Guillou S."/>
            <person name="Cros-Aarteil S."/>
            <person name="Calhoun S."/>
            <person name="Haridas S."/>
            <person name="Kuo A."/>
            <person name="Mondo S."/>
            <person name="Pangilinan J."/>
            <person name="Riley R."/>
            <person name="Labutti K."/>
            <person name="Andreopoulos B."/>
            <person name="Lipzen A."/>
            <person name="Chen C."/>
            <person name="Yanf M."/>
            <person name="Daum C."/>
            <person name="Ng V."/>
            <person name="Clum A."/>
            <person name="Steindorff A."/>
            <person name="Ohm R."/>
            <person name="Martin F."/>
            <person name="Silar P."/>
            <person name="Natvig D."/>
            <person name="Lalanne C."/>
            <person name="Gautier V."/>
            <person name="Ament-Velasquez S.L."/>
            <person name="Kruys A."/>
            <person name="Hutchinson M.I."/>
            <person name="Powell A.J."/>
            <person name="Barry K."/>
            <person name="Miller A.N."/>
            <person name="Grigoriev I.V."/>
            <person name="Debuchy R."/>
            <person name="Gladieux P."/>
            <person name="Thoren M.H."/>
            <person name="Johannesson H."/>
        </authorList>
    </citation>
    <scope>NUCLEOTIDE SEQUENCE</scope>
    <source>
        <strain evidence="1">CBS 606.72</strain>
    </source>
</reference>
<dbReference type="AlphaFoldDB" id="A0AA39XEZ7"/>
<evidence type="ECO:0000313" key="2">
    <source>
        <dbReference type="Proteomes" id="UP001175000"/>
    </source>
</evidence>
<keyword evidence="2" id="KW-1185">Reference proteome</keyword>
<organism evidence="1 2">
    <name type="scientific">Immersiella caudata</name>
    <dbReference type="NCBI Taxonomy" id="314043"/>
    <lineage>
        <taxon>Eukaryota</taxon>
        <taxon>Fungi</taxon>
        <taxon>Dikarya</taxon>
        <taxon>Ascomycota</taxon>
        <taxon>Pezizomycotina</taxon>
        <taxon>Sordariomycetes</taxon>
        <taxon>Sordariomycetidae</taxon>
        <taxon>Sordariales</taxon>
        <taxon>Lasiosphaeriaceae</taxon>
        <taxon>Immersiella</taxon>
    </lineage>
</organism>
<accession>A0AA39XEZ7</accession>